<dbReference type="InterPro" id="IPR000531">
    <property type="entry name" value="Beta-barrel_TonB"/>
</dbReference>
<keyword evidence="12" id="KW-0732">Signal</keyword>
<dbReference type="RefSeq" id="WP_015914512.1">
    <property type="nucleotide sequence ID" value="NC_011992.1"/>
</dbReference>
<accession>A0A9J9UC04</accession>
<dbReference type="PANTHER" id="PTHR32552:SF74">
    <property type="entry name" value="HYDROXAMATE SIDEROPHORE RECEPTOR FHUE"/>
    <property type="match status" value="1"/>
</dbReference>
<evidence type="ECO:0000256" key="7">
    <source>
        <dbReference type="ARBA" id="ARBA00023136"/>
    </source>
</evidence>
<dbReference type="GO" id="GO:0015344">
    <property type="term" value="F:siderophore uptake transmembrane transporter activity"/>
    <property type="evidence" value="ECO:0007669"/>
    <property type="project" value="TreeGrafter"/>
</dbReference>
<gene>
    <name evidence="15" type="ordered locus">Dtpsy_3277</name>
</gene>
<keyword evidence="5 10" id="KW-0812">Transmembrane</keyword>
<comment type="similarity">
    <text evidence="2 10 11">Belongs to the TonB-dependent receptor family.</text>
</comment>
<dbReference type="PANTHER" id="PTHR32552">
    <property type="entry name" value="FERRICHROME IRON RECEPTOR-RELATED"/>
    <property type="match status" value="1"/>
</dbReference>
<evidence type="ECO:0000256" key="8">
    <source>
        <dbReference type="ARBA" id="ARBA00023170"/>
    </source>
</evidence>
<feature type="chain" id="PRO_5039893396" evidence="12">
    <location>
        <begin position="28"/>
        <end position="702"/>
    </location>
</feature>
<dbReference type="Pfam" id="PF07715">
    <property type="entry name" value="Plug"/>
    <property type="match status" value="1"/>
</dbReference>
<dbReference type="InterPro" id="IPR010105">
    <property type="entry name" value="TonB_sidphr_rcpt"/>
</dbReference>
<dbReference type="InterPro" id="IPR037066">
    <property type="entry name" value="Plug_dom_sf"/>
</dbReference>
<dbReference type="AlphaFoldDB" id="A0A9J9UC04"/>
<dbReference type="CDD" id="cd01347">
    <property type="entry name" value="ligand_gated_channel"/>
    <property type="match status" value="1"/>
</dbReference>
<evidence type="ECO:0000256" key="5">
    <source>
        <dbReference type="ARBA" id="ARBA00022692"/>
    </source>
</evidence>
<dbReference type="GO" id="GO:0009279">
    <property type="term" value="C:cell outer membrane"/>
    <property type="evidence" value="ECO:0007669"/>
    <property type="project" value="UniProtKB-SubCell"/>
</dbReference>
<evidence type="ECO:0000256" key="12">
    <source>
        <dbReference type="SAM" id="SignalP"/>
    </source>
</evidence>
<dbReference type="InterPro" id="IPR012910">
    <property type="entry name" value="Plug_dom"/>
</dbReference>
<reference evidence="15 16" key="1">
    <citation type="journal article" date="2010" name="J. Bacteriol.">
        <title>Completed genome sequence of the anaerobic iron-oxidizing bacterium Acidovorax ebreus strain TPSY.</title>
        <authorList>
            <person name="Byrne-Bailey K.G."/>
            <person name="Weber K.A."/>
            <person name="Chair A.H."/>
            <person name="Bose S."/>
            <person name="Knox T."/>
            <person name="Spanbauer T.L."/>
            <person name="Chertkov O."/>
            <person name="Coates J.D."/>
        </authorList>
    </citation>
    <scope>NUCLEOTIDE SEQUENCE [LARGE SCALE GENOMIC DNA]</scope>
    <source>
        <strain evidence="15 16">TPSY</strain>
    </source>
</reference>
<comment type="subcellular location">
    <subcellularLocation>
        <location evidence="1 10">Cell outer membrane</location>
        <topology evidence="1 10">Multi-pass membrane protein</topology>
    </subcellularLocation>
</comment>
<evidence type="ECO:0000256" key="3">
    <source>
        <dbReference type="ARBA" id="ARBA00022448"/>
    </source>
</evidence>
<keyword evidence="4 10" id="KW-1134">Transmembrane beta strand</keyword>
<keyword evidence="9 10" id="KW-0998">Cell outer membrane</keyword>
<keyword evidence="6 11" id="KW-0798">TonB box</keyword>
<evidence type="ECO:0000259" key="14">
    <source>
        <dbReference type="Pfam" id="PF07715"/>
    </source>
</evidence>
<evidence type="ECO:0000256" key="4">
    <source>
        <dbReference type="ARBA" id="ARBA00022452"/>
    </source>
</evidence>
<evidence type="ECO:0000313" key="15">
    <source>
        <dbReference type="EMBL" id="ACM34706.1"/>
    </source>
</evidence>
<dbReference type="SUPFAM" id="SSF56935">
    <property type="entry name" value="Porins"/>
    <property type="match status" value="1"/>
</dbReference>
<evidence type="ECO:0000259" key="13">
    <source>
        <dbReference type="Pfam" id="PF00593"/>
    </source>
</evidence>
<protein>
    <submittedName>
        <fullName evidence="15">TonB-dependent siderophore receptor</fullName>
    </submittedName>
</protein>
<dbReference type="InterPro" id="IPR039426">
    <property type="entry name" value="TonB-dep_rcpt-like"/>
</dbReference>
<dbReference type="EMBL" id="CP001392">
    <property type="protein sequence ID" value="ACM34706.1"/>
    <property type="molecule type" value="Genomic_DNA"/>
</dbReference>
<dbReference type="Gene3D" id="2.40.170.20">
    <property type="entry name" value="TonB-dependent receptor, beta-barrel domain"/>
    <property type="match status" value="1"/>
</dbReference>
<evidence type="ECO:0000256" key="9">
    <source>
        <dbReference type="ARBA" id="ARBA00023237"/>
    </source>
</evidence>
<keyword evidence="3 10" id="KW-0813">Transport</keyword>
<name>A0A9J9UC04_ACIET</name>
<evidence type="ECO:0000313" key="16">
    <source>
        <dbReference type="Proteomes" id="UP000000450"/>
    </source>
</evidence>
<keyword evidence="8 15" id="KW-0675">Receptor</keyword>
<dbReference type="Gene3D" id="2.170.130.10">
    <property type="entry name" value="TonB-dependent receptor, plug domain"/>
    <property type="match status" value="1"/>
</dbReference>
<evidence type="ECO:0000256" key="11">
    <source>
        <dbReference type="RuleBase" id="RU003357"/>
    </source>
</evidence>
<dbReference type="InterPro" id="IPR036942">
    <property type="entry name" value="Beta-barrel_TonB_sf"/>
</dbReference>
<organism evidence="15 16">
    <name type="scientific">Acidovorax ebreus (strain TPSY)</name>
    <name type="common">Diaphorobacter sp. (strain TPSY)</name>
    <dbReference type="NCBI Taxonomy" id="535289"/>
    <lineage>
        <taxon>Bacteria</taxon>
        <taxon>Pseudomonadati</taxon>
        <taxon>Pseudomonadota</taxon>
        <taxon>Betaproteobacteria</taxon>
        <taxon>Burkholderiales</taxon>
        <taxon>Comamonadaceae</taxon>
        <taxon>Diaphorobacter</taxon>
    </lineage>
</organism>
<evidence type="ECO:0000256" key="10">
    <source>
        <dbReference type="PROSITE-ProRule" id="PRU01360"/>
    </source>
</evidence>
<dbReference type="NCBIfam" id="TIGR01783">
    <property type="entry name" value="TonB-siderophor"/>
    <property type="match status" value="1"/>
</dbReference>
<feature type="domain" description="TonB-dependent receptor-like beta-barrel" evidence="13">
    <location>
        <begin position="258"/>
        <end position="673"/>
    </location>
</feature>
<evidence type="ECO:0000256" key="2">
    <source>
        <dbReference type="ARBA" id="ARBA00009810"/>
    </source>
</evidence>
<dbReference type="GO" id="GO:0015891">
    <property type="term" value="P:siderophore transport"/>
    <property type="evidence" value="ECO:0007669"/>
    <property type="project" value="InterPro"/>
</dbReference>
<evidence type="ECO:0000256" key="6">
    <source>
        <dbReference type="ARBA" id="ARBA00023077"/>
    </source>
</evidence>
<dbReference type="KEGG" id="dia:Dtpsy_3277"/>
<sequence length="702" mass="76695">MNPHPLRPVVRSIALMTLIVQPPLMGAAWAQASAPVEPTLKEVTIVQQREDRVSSGATGLDLDIKETPQSISIVTTEQMRDFGTSNLNEALRLSTGIIVDEWETNRTTFTARGFDIANTQIDGVGLPNDWGIVTGAMDSFGYEKIEVIRGANGLLTGVGNAAGTINFVRKRPTNKEQGSLGLSYGSWGTTRVEADYSRPLTADRRWAGRVVAAREEGGSHLRSFDRERTFLYGVVDGQVGDNGLLTLGLSHQQSDSTGNMWGALTFMNADGTQNAWGRNASTTQDWTRWDTTTKTAFVEYAHQIGMDWQLKLAYNYRAIDNDSKLFYAFPSGSSLVGYAWGGKDTMDAHLATATVNGRFEMLGRQHEALFGVSWAKSEYTGNGYAGSDCGASACSAIALPGFPYPGNLVPEPQWGPLALESTLNQKLQRAFGTMRFTLTDRLKAVVGVNHAQYSRDGTSYGVASDLSRSKTSPYTGLTFEFTPSVLGYVSYSDLYFPQSQADANDRYLDPSKGTNYEAGLKADWLDKRLLTSVAVFQAKQSGLATPTGTYNQNGQAVYAPEDVKSTGVELEAVGRLNNHIDLTAGYTTLKLTGPDGGDTYAWVPRHTANLALKARLPSLPALSFGTSARWQSKISNMEASGFTVRQGSYAVLNAFVAWQLQPKTTLRFNVNNITDQKYINTLRYAGYYGAPRSYQLSLNHQF</sequence>
<dbReference type="Proteomes" id="UP000000450">
    <property type="component" value="Chromosome"/>
</dbReference>
<evidence type="ECO:0000256" key="1">
    <source>
        <dbReference type="ARBA" id="ARBA00004571"/>
    </source>
</evidence>
<keyword evidence="7 10" id="KW-0472">Membrane</keyword>
<proteinExistence type="inferred from homology"/>
<keyword evidence="16" id="KW-1185">Reference proteome</keyword>
<dbReference type="PROSITE" id="PS52016">
    <property type="entry name" value="TONB_DEPENDENT_REC_3"/>
    <property type="match status" value="1"/>
</dbReference>
<feature type="signal peptide" evidence="12">
    <location>
        <begin position="1"/>
        <end position="27"/>
    </location>
</feature>
<dbReference type="GO" id="GO:0038023">
    <property type="term" value="F:signaling receptor activity"/>
    <property type="evidence" value="ECO:0007669"/>
    <property type="project" value="InterPro"/>
</dbReference>
<feature type="domain" description="TonB-dependent receptor plug" evidence="14">
    <location>
        <begin position="64"/>
        <end position="164"/>
    </location>
</feature>
<dbReference type="Pfam" id="PF00593">
    <property type="entry name" value="TonB_dep_Rec_b-barrel"/>
    <property type="match status" value="1"/>
</dbReference>